<feature type="domain" description="Glycosyltransferase N-terminal" evidence="8">
    <location>
        <begin position="13"/>
        <end position="47"/>
    </location>
</feature>
<dbReference type="AlphaFoldDB" id="A0AAV8STI1"/>
<dbReference type="EMBL" id="JAIWQS010000009">
    <property type="protein sequence ID" value="KAJ8755363.1"/>
    <property type="molecule type" value="Genomic_DNA"/>
</dbReference>
<dbReference type="EC" id="2.4.1.-" evidence="6"/>
<sequence length="462" mass="51601">MVSDPKPTGKTHVFVFPFPIQGHINPMLQFSKRLASKGVKVTLLAATKTGESMLGLTASINVEPVFDGYKEGDNPGIDEYLNRFKEVVPQSLAELIENHSSTEYPVKCVIYDSVLPWVLDAARRSGTEGCPFFTQSLAVCALYYHALQGVLKVPLEHSSEVSVDSLPPLEFKDLPSFVYDTATYPGIAEIVQSQFSNIDEPSSLLWNTYSGLENEVEKWMASKWPVKPIGPTIPSMYLDKRLEEDKDYDLSLFEPSSEKCMNWLDSKQPRSVVYVSFGSLAVLAEDQMAELAWGLEKSNCNFLWVVRELEMKKLPTNFVEQTSSDKGLVVTWSPQLQVLAHKSVGCFFTHCGWNSTLEALSLGVPMVAMPQWTDQPTNAKFVTDIWHVGVRVGVDENGIVPKEEIDRCIRQVMEGEGSNEFRRNSEKLNEMARNALDEGGSSDKNIDEFISSLHATPKPSIK</sequence>
<evidence type="ECO:0000313" key="9">
    <source>
        <dbReference type="EMBL" id="KAJ8755363.1"/>
    </source>
</evidence>
<dbReference type="PANTHER" id="PTHR11926:SF1560">
    <property type="entry name" value="UDP-GLYCOSYLTRANSFERASE 74E1-RELATED"/>
    <property type="match status" value="1"/>
</dbReference>
<comment type="caution">
    <text evidence="9">The sequence shown here is derived from an EMBL/GenBank/DDBJ whole genome shotgun (WGS) entry which is preliminary data.</text>
</comment>
<evidence type="ECO:0000313" key="10">
    <source>
        <dbReference type="Proteomes" id="UP001159364"/>
    </source>
</evidence>
<evidence type="ECO:0000256" key="3">
    <source>
        <dbReference type="ARBA" id="ARBA00022679"/>
    </source>
</evidence>
<comment type="pathway">
    <text evidence="1">Pigment biosynthesis; anthocyanin biosynthesis.</text>
</comment>
<name>A0AAV8STI1_9ROSI</name>
<dbReference type="InterPro" id="IPR035595">
    <property type="entry name" value="UDP_glycos_trans_CS"/>
</dbReference>
<dbReference type="Gene3D" id="3.40.50.2000">
    <property type="entry name" value="Glycogen Phosphorylase B"/>
    <property type="match status" value="2"/>
</dbReference>
<dbReference type="GO" id="GO:0080043">
    <property type="term" value="F:quercetin 3-O-glucosyltransferase activity"/>
    <property type="evidence" value="ECO:0007669"/>
    <property type="project" value="TreeGrafter"/>
</dbReference>
<evidence type="ECO:0000256" key="4">
    <source>
        <dbReference type="ARBA" id="ARBA00047606"/>
    </source>
</evidence>
<dbReference type="CDD" id="cd03784">
    <property type="entry name" value="GT1_Gtf-like"/>
    <property type="match status" value="1"/>
</dbReference>
<evidence type="ECO:0000256" key="7">
    <source>
        <dbReference type="SAM" id="MobiDB-lite"/>
    </source>
</evidence>
<dbReference type="Pfam" id="PF00201">
    <property type="entry name" value="UDPGT"/>
    <property type="match status" value="1"/>
</dbReference>
<comment type="catalytic activity">
    <reaction evidence="4">
        <text>an anthocyanidin + UDP-alpha-D-glucose + H(+) = an anthocyanidin 3-O-beta-D-glucoside + UDP</text>
        <dbReference type="Rhea" id="RHEA:20093"/>
        <dbReference type="ChEBI" id="CHEBI:15378"/>
        <dbReference type="ChEBI" id="CHEBI:16307"/>
        <dbReference type="ChEBI" id="CHEBI:58223"/>
        <dbReference type="ChEBI" id="CHEBI:58885"/>
        <dbReference type="ChEBI" id="CHEBI:143576"/>
        <dbReference type="EC" id="2.4.1.115"/>
    </reaction>
</comment>
<protein>
    <recommendedName>
        <fullName evidence="6">Glycosyltransferase</fullName>
        <ecNumber evidence="6">2.4.1.-</ecNumber>
    </recommendedName>
</protein>
<evidence type="ECO:0000259" key="8">
    <source>
        <dbReference type="Pfam" id="PF26168"/>
    </source>
</evidence>
<keyword evidence="3 5" id="KW-0808">Transferase</keyword>
<dbReference type="InterPro" id="IPR058980">
    <property type="entry name" value="Glyco_transf_N"/>
</dbReference>
<proteinExistence type="inferred from homology"/>
<evidence type="ECO:0000256" key="6">
    <source>
        <dbReference type="RuleBase" id="RU362057"/>
    </source>
</evidence>
<dbReference type="InterPro" id="IPR002213">
    <property type="entry name" value="UDP_glucos_trans"/>
</dbReference>
<gene>
    <name evidence="9" type="ORF">K2173_019161</name>
</gene>
<dbReference type="SUPFAM" id="SSF53756">
    <property type="entry name" value="UDP-Glycosyltransferase/glycogen phosphorylase"/>
    <property type="match status" value="1"/>
</dbReference>
<dbReference type="GO" id="GO:0047213">
    <property type="term" value="F:anthocyanidin 3-O-glucosyltransferase activity"/>
    <property type="evidence" value="ECO:0007669"/>
    <property type="project" value="UniProtKB-EC"/>
</dbReference>
<evidence type="ECO:0000256" key="5">
    <source>
        <dbReference type="RuleBase" id="RU003718"/>
    </source>
</evidence>
<reference evidence="9 10" key="1">
    <citation type="submission" date="2021-09" db="EMBL/GenBank/DDBJ databases">
        <title>Genomic insights and catalytic innovation underlie evolution of tropane alkaloids biosynthesis.</title>
        <authorList>
            <person name="Wang Y.-J."/>
            <person name="Tian T."/>
            <person name="Huang J.-P."/>
            <person name="Huang S.-X."/>
        </authorList>
    </citation>
    <scope>NUCLEOTIDE SEQUENCE [LARGE SCALE GENOMIC DNA]</scope>
    <source>
        <strain evidence="9">KIB-2018</strain>
        <tissue evidence="9">Leaf</tissue>
    </source>
</reference>
<dbReference type="GO" id="GO:0080044">
    <property type="term" value="F:quercetin 7-O-glucosyltransferase activity"/>
    <property type="evidence" value="ECO:0007669"/>
    <property type="project" value="TreeGrafter"/>
</dbReference>
<dbReference type="Pfam" id="PF26168">
    <property type="entry name" value="Glyco_transf_N"/>
    <property type="match status" value="1"/>
</dbReference>
<dbReference type="FunFam" id="3.40.50.2000:FF:000019">
    <property type="entry name" value="Glycosyltransferase"/>
    <property type="match status" value="1"/>
</dbReference>
<keyword evidence="5" id="KW-0328">Glycosyltransferase</keyword>
<feature type="region of interest" description="Disordered" evidence="7">
    <location>
        <begin position="433"/>
        <end position="462"/>
    </location>
</feature>
<dbReference type="PANTHER" id="PTHR11926">
    <property type="entry name" value="GLUCOSYL/GLUCURONOSYL TRANSFERASES"/>
    <property type="match status" value="1"/>
</dbReference>
<evidence type="ECO:0000256" key="2">
    <source>
        <dbReference type="ARBA" id="ARBA00009995"/>
    </source>
</evidence>
<dbReference type="Proteomes" id="UP001159364">
    <property type="component" value="Linkage Group LG09"/>
</dbReference>
<keyword evidence="10" id="KW-1185">Reference proteome</keyword>
<accession>A0AAV8STI1</accession>
<organism evidence="9 10">
    <name type="scientific">Erythroxylum novogranatense</name>
    <dbReference type="NCBI Taxonomy" id="1862640"/>
    <lineage>
        <taxon>Eukaryota</taxon>
        <taxon>Viridiplantae</taxon>
        <taxon>Streptophyta</taxon>
        <taxon>Embryophyta</taxon>
        <taxon>Tracheophyta</taxon>
        <taxon>Spermatophyta</taxon>
        <taxon>Magnoliopsida</taxon>
        <taxon>eudicotyledons</taxon>
        <taxon>Gunneridae</taxon>
        <taxon>Pentapetalae</taxon>
        <taxon>rosids</taxon>
        <taxon>fabids</taxon>
        <taxon>Malpighiales</taxon>
        <taxon>Erythroxylaceae</taxon>
        <taxon>Erythroxylum</taxon>
    </lineage>
</organism>
<dbReference type="PROSITE" id="PS00375">
    <property type="entry name" value="UDPGT"/>
    <property type="match status" value="1"/>
</dbReference>
<comment type="similarity">
    <text evidence="2 5">Belongs to the UDP-glycosyltransferase family.</text>
</comment>
<evidence type="ECO:0000256" key="1">
    <source>
        <dbReference type="ARBA" id="ARBA00004935"/>
    </source>
</evidence>